<dbReference type="Proteomes" id="UP001558613">
    <property type="component" value="Unassembled WGS sequence"/>
</dbReference>
<name>A0ABR3MGX3_9TELE</name>
<dbReference type="EMBL" id="JAYMGO010000012">
    <property type="protein sequence ID" value="KAL1264240.1"/>
    <property type="molecule type" value="Genomic_DNA"/>
</dbReference>
<evidence type="ECO:0000313" key="1">
    <source>
        <dbReference type="EMBL" id="KAL1264240.1"/>
    </source>
</evidence>
<proteinExistence type="predicted"/>
<reference evidence="1 2" key="1">
    <citation type="submission" date="2023-09" db="EMBL/GenBank/DDBJ databases">
        <authorList>
            <person name="Wang M."/>
        </authorList>
    </citation>
    <scope>NUCLEOTIDE SEQUENCE [LARGE SCALE GENOMIC DNA]</scope>
    <source>
        <strain evidence="1">GT-2023</strain>
        <tissue evidence="1">Liver</tissue>
    </source>
</reference>
<evidence type="ECO:0000313" key="2">
    <source>
        <dbReference type="Proteomes" id="UP001558613"/>
    </source>
</evidence>
<keyword evidence="2" id="KW-1185">Reference proteome</keyword>
<gene>
    <name evidence="1" type="ORF">QQF64_004595</name>
</gene>
<accession>A0ABR3MGX3</accession>
<protein>
    <submittedName>
        <fullName evidence="1">Uncharacterized protein</fullName>
    </submittedName>
</protein>
<organism evidence="1 2">
    <name type="scientific">Cirrhinus molitorella</name>
    <name type="common">mud carp</name>
    <dbReference type="NCBI Taxonomy" id="172907"/>
    <lineage>
        <taxon>Eukaryota</taxon>
        <taxon>Metazoa</taxon>
        <taxon>Chordata</taxon>
        <taxon>Craniata</taxon>
        <taxon>Vertebrata</taxon>
        <taxon>Euteleostomi</taxon>
        <taxon>Actinopterygii</taxon>
        <taxon>Neopterygii</taxon>
        <taxon>Teleostei</taxon>
        <taxon>Ostariophysi</taxon>
        <taxon>Cypriniformes</taxon>
        <taxon>Cyprinidae</taxon>
        <taxon>Labeoninae</taxon>
        <taxon>Labeonini</taxon>
        <taxon>Cirrhinus</taxon>
    </lineage>
</organism>
<comment type="caution">
    <text evidence="1">The sequence shown here is derived from an EMBL/GenBank/DDBJ whole genome shotgun (WGS) entry which is preliminary data.</text>
</comment>
<sequence length="97" mass="11043">MQQHGRERDRTRDCIMVYPLQWQAVACRLWGFYGCGKGQEVTQISSDIIFLEKAISAYFFPPHAVFTFIHFPLCGSTAVWGICTLRLYTPSLPSPLA</sequence>